<dbReference type="SUPFAM" id="SSF54695">
    <property type="entry name" value="POZ domain"/>
    <property type="match status" value="1"/>
</dbReference>
<feature type="domain" description="MATH" evidence="4">
    <location>
        <begin position="14"/>
        <end position="137"/>
    </location>
</feature>
<comment type="similarity">
    <text evidence="2">Belongs to the Tdpoz family.</text>
</comment>
<dbReference type="Gene3D" id="2.60.210.10">
    <property type="entry name" value="Apoptosis, Tumor Necrosis Factor Receptor Associated Protein 2, Chain A"/>
    <property type="match status" value="1"/>
</dbReference>
<dbReference type="SMART" id="SM00225">
    <property type="entry name" value="BTB"/>
    <property type="match status" value="1"/>
</dbReference>
<sequence>MQGVVCANMFDSCFAPFKLHYDGTKKFAAGDFVCSDVSHAGGHPWRIKCYPRGHDKADKGEYISLFLQFMGKSKGVKAISEAFVVDKEGVPFSPLPRRFMKVYAPAPGLYCWGWPKFAKRRDLEYVVNGWITIVYGVIVLRGEPLPGGPSSGIANDLGHLLDSADGSDVSFIVDGKTFPAHRAVLAARSPVFKAELFGSMAESTMSHITLQDIDPAAFKVFLRFIYTDTLPRDDELKEETYKHLLAVADRYVLDGLKLLCAQKLWDNVTTDTVAATLCHAETYSCLDLKNKCIAFFAKEKNFREAVLTDGFVELVHKFPSIIAELREKAKK</sequence>
<dbReference type="SUPFAM" id="SSF49599">
    <property type="entry name" value="TRAF domain-like"/>
    <property type="match status" value="1"/>
</dbReference>
<organism evidence="5 6">
    <name type="scientific">Lolium multiflorum</name>
    <name type="common">Italian ryegrass</name>
    <name type="synonym">Lolium perenne subsp. multiflorum</name>
    <dbReference type="NCBI Taxonomy" id="4521"/>
    <lineage>
        <taxon>Eukaryota</taxon>
        <taxon>Viridiplantae</taxon>
        <taxon>Streptophyta</taxon>
        <taxon>Embryophyta</taxon>
        <taxon>Tracheophyta</taxon>
        <taxon>Spermatophyta</taxon>
        <taxon>Magnoliopsida</taxon>
        <taxon>Liliopsida</taxon>
        <taxon>Poales</taxon>
        <taxon>Poaceae</taxon>
        <taxon>BOP clade</taxon>
        <taxon>Pooideae</taxon>
        <taxon>Poodae</taxon>
        <taxon>Poeae</taxon>
        <taxon>Poeae Chloroplast Group 2 (Poeae type)</taxon>
        <taxon>Loliodinae</taxon>
        <taxon>Loliinae</taxon>
        <taxon>Lolium</taxon>
    </lineage>
</organism>
<dbReference type="GO" id="GO:0016567">
    <property type="term" value="P:protein ubiquitination"/>
    <property type="evidence" value="ECO:0007669"/>
    <property type="project" value="InterPro"/>
</dbReference>
<dbReference type="InterPro" id="IPR008974">
    <property type="entry name" value="TRAF-like"/>
</dbReference>
<evidence type="ECO:0000259" key="4">
    <source>
        <dbReference type="PROSITE" id="PS50144"/>
    </source>
</evidence>
<evidence type="ECO:0000313" key="6">
    <source>
        <dbReference type="Proteomes" id="UP001231189"/>
    </source>
</evidence>
<evidence type="ECO:0000259" key="3">
    <source>
        <dbReference type="PROSITE" id="PS50097"/>
    </source>
</evidence>
<evidence type="ECO:0000256" key="1">
    <source>
        <dbReference type="ARBA" id="ARBA00004906"/>
    </source>
</evidence>
<name>A0AAD8QQN2_LOLMU</name>
<dbReference type="InterPro" id="IPR056423">
    <property type="entry name" value="BACK_BPM_SPOP"/>
</dbReference>
<dbReference type="Gene3D" id="1.25.40.420">
    <property type="match status" value="1"/>
</dbReference>
<reference evidence="5" key="1">
    <citation type="submission" date="2023-07" db="EMBL/GenBank/DDBJ databases">
        <title>A chromosome-level genome assembly of Lolium multiflorum.</title>
        <authorList>
            <person name="Chen Y."/>
            <person name="Copetti D."/>
            <person name="Kolliker R."/>
            <person name="Studer B."/>
        </authorList>
    </citation>
    <scope>NUCLEOTIDE SEQUENCE</scope>
    <source>
        <strain evidence="5">02402/16</strain>
        <tissue evidence="5">Leaf</tissue>
    </source>
</reference>
<evidence type="ECO:0000313" key="5">
    <source>
        <dbReference type="EMBL" id="KAK1606491.1"/>
    </source>
</evidence>
<dbReference type="InterPro" id="IPR011333">
    <property type="entry name" value="SKP1/BTB/POZ_sf"/>
</dbReference>
<dbReference type="Gene3D" id="3.30.710.10">
    <property type="entry name" value="Potassium Channel Kv1.1, Chain A"/>
    <property type="match status" value="1"/>
</dbReference>
<dbReference type="PROSITE" id="PS50097">
    <property type="entry name" value="BTB"/>
    <property type="match status" value="1"/>
</dbReference>
<dbReference type="AlphaFoldDB" id="A0AAD8QQN2"/>
<dbReference type="Pfam" id="PF00651">
    <property type="entry name" value="BTB"/>
    <property type="match status" value="1"/>
</dbReference>
<dbReference type="InterPro" id="IPR000210">
    <property type="entry name" value="BTB/POZ_dom"/>
</dbReference>
<dbReference type="PANTHER" id="PTHR26379">
    <property type="entry name" value="BTB/POZ AND MATH DOMAIN-CONTAINING PROTEIN 1"/>
    <property type="match status" value="1"/>
</dbReference>
<gene>
    <name evidence="5" type="ORF">QYE76_030164</name>
</gene>
<dbReference type="PROSITE" id="PS50144">
    <property type="entry name" value="MATH"/>
    <property type="match status" value="1"/>
</dbReference>
<dbReference type="PANTHER" id="PTHR26379:SF504">
    <property type="entry name" value="OS08G0523800 PROTEIN"/>
    <property type="match status" value="1"/>
</dbReference>
<dbReference type="EMBL" id="JAUUTY010000007">
    <property type="protein sequence ID" value="KAK1606491.1"/>
    <property type="molecule type" value="Genomic_DNA"/>
</dbReference>
<evidence type="ECO:0000256" key="2">
    <source>
        <dbReference type="ARBA" id="ARBA00010846"/>
    </source>
</evidence>
<dbReference type="CDD" id="cd00121">
    <property type="entry name" value="MATH"/>
    <property type="match status" value="1"/>
</dbReference>
<protein>
    <submittedName>
        <fullName evidence="5">Uncharacterized protein</fullName>
    </submittedName>
</protein>
<keyword evidence="6" id="KW-1185">Reference proteome</keyword>
<dbReference type="Pfam" id="PF24570">
    <property type="entry name" value="BACK_BPM_SPOP"/>
    <property type="match status" value="1"/>
</dbReference>
<comment type="pathway">
    <text evidence="1">Protein modification; protein ubiquitination.</text>
</comment>
<dbReference type="Proteomes" id="UP001231189">
    <property type="component" value="Unassembled WGS sequence"/>
</dbReference>
<proteinExistence type="inferred from homology"/>
<accession>A0AAD8QQN2</accession>
<comment type="caution">
    <text evidence="5">The sequence shown here is derived from an EMBL/GenBank/DDBJ whole genome shotgun (WGS) entry which is preliminary data.</text>
</comment>
<dbReference type="InterPro" id="IPR045005">
    <property type="entry name" value="BPM1-6"/>
</dbReference>
<feature type="domain" description="BTB" evidence="3">
    <location>
        <begin position="167"/>
        <end position="234"/>
    </location>
</feature>
<dbReference type="Pfam" id="PF22486">
    <property type="entry name" value="MATH_2"/>
    <property type="match status" value="1"/>
</dbReference>
<dbReference type="InterPro" id="IPR002083">
    <property type="entry name" value="MATH/TRAF_dom"/>
</dbReference>